<dbReference type="AlphaFoldDB" id="A0A512ID87"/>
<feature type="domain" description="HNH nuclease" evidence="2">
    <location>
        <begin position="479"/>
        <end position="531"/>
    </location>
</feature>
<feature type="compositionally biased region" description="Basic and acidic residues" evidence="1">
    <location>
        <begin position="549"/>
        <end position="559"/>
    </location>
</feature>
<name>A0A512ID87_9MICC</name>
<evidence type="ECO:0000313" key="3">
    <source>
        <dbReference type="EMBL" id="GEO95651.1"/>
    </source>
</evidence>
<dbReference type="STRING" id="388357.GCA_001580365_02097"/>
<dbReference type="Gene3D" id="1.10.30.50">
    <property type="match status" value="1"/>
</dbReference>
<dbReference type="SMART" id="SM00507">
    <property type="entry name" value="HNHc"/>
    <property type="match status" value="1"/>
</dbReference>
<organism evidence="3 4">
    <name type="scientific">Kocuria turfanensis</name>
    <dbReference type="NCBI Taxonomy" id="388357"/>
    <lineage>
        <taxon>Bacteria</taxon>
        <taxon>Bacillati</taxon>
        <taxon>Actinomycetota</taxon>
        <taxon>Actinomycetes</taxon>
        <taxon>Micrococcales</taxon>
        <taxon>Micrococcaceae</taxon>
        <taxon>Kocuria</taxon>
    </lineage>
</organism>
<feature type="region of interest" description="Disordered" evidence="1">
    <location>
        <begin position="549"/>
        <end position="621"/>
    </location>
</feature>
<gene>
    <name evidence="3" type="ORF">KTU01_17740</name>
</gene>
<evidence type="ECO:0000259" key="2">
    <source>
        <dbReference type="SMART" id="SM00507"/>
    </source>
</evidence>
<accession>A0A512ID87</accession>
<protein>
    <recommendedName>
        <fullName evidence="2">HNH nuclease domain-containing protein</fullName>
    </recommendedName>
</protein>
<dbReference type="InterPro" id="IPR003870">
    <property type="entry name" value="DUF222"/>
</dbReference>
<keyword evidence="4" id="KW-1185">Reference proteome</keyword>
<dbReference type="InterPro" id="IPR003615">
    <property type="entry name" value="HNH_nuc"/>
</dbReference>
<comment type="caution">
    <text evidence="3">The sequence shown here is derived from an EMBL/GenBank/DDBJ whole genome shotgun (WGS) entry which is preliminary data.</text>
</comment>
<dbReference type="Proteomes" id="UP000321103">
    <property type="component" value="Unassembled WGS sequence"/>
</dbReference>
<evidence type="ECO:0000313" key="4">
    <source>
        <dbReference type="Proteomes" id="UP000321103"/>
    </source>
</evidence>
<sequence>MTITAARQRSLEDALREETDLAEIGREFSEGVQELVEESRAEARAAGRQFRLIHRLWQLQEEAREQRWAVEVHWMPAAADRLGPHSLEPEEQTLRDVADEIGPALRLPAGTALRRVEDAVLLGESLPAVLEALEHGVVGVRQTGVIVELWRELVIDAADGPAELRAPVEAVGRIADELLDRAPNATVAQLRALARRRRAGLLRETEEQRHRLARRNRRVWVEPRDDGMAQLCALLDAATAHAIQDRIETLAHGSHSVPSQGSPIPGSALQEFPPRECSSRDVLPQGSDAAEWASPEAGEGVPPRRTLPQVRADVLADLLLDGEPADLPEHLRGIRGHVTVTVPVLSLPPGALADRLPGAGKDGGGLAGAENESGRRAGTGAGGIAGARNFSDQYTEARKGAEQRTGAGHVAEVLTGNGEMADVLAGATGCAELEGYGPVPVGMVERIAARAPSWSRILTCPVTGTVLDRDRTTYAVPADLKHRLRARDGTCRFPGCRRRAARCDLDHTVAWADGGRTAADNLAHLCRHHHLVKHRKGPLGRWRVEHVGRGSSDLERPDPDLSAAERSGPLDQRGVLEWTSPAGQVHRTYPQEYRGPAPAGGPQLATRPGPRFSVADDRPPF</sequence>
<dbReference type="RefSeq" id="WP_062735703.1">
    <property type="nucleotide sequence ID" value="NZ_BJZS01000048.1"/>
</dbReference>
<feature type="region of interest" description="Disordered" evidence="1">
    <location>
        <begin position="349"/>
        <end position="387"/>
    </location>
</feature>
<dbReference type="Pfam" id="PF02720">
    <property type="entry name" value="DUF222"/>
    <property type="match status" value="1"/>
</dbReference>
<proteinExistence type="predicted"/>
<dbReference type="EMBL" id="BJZS01000048">
    <property type="protein sequence ID" value="GEO95651.1"/>
    <property type="molecule type" value="Genomic_DNA"/>
</dbReference>
<evidence type="ECO:0000256" key="1">
    <source>
        <dbReference type="SAM" id="MobiDB-lite"/>
    </source>
</evidence>
<feature type="region of interest" description="Disordered" evidence="1">
    <location>
        <begin position="273"/>
        <end position="305"/>
    </location>
</feature>
<reference evidence="3 4" key="1">
    <citation type="submission" date="2019-07" db="EMBL/GenBank/DDBJ databases">
        <title>Whole genome shotgun sequence of Kocuria turfanensis NBRC 107627.</title>
        <authorList>
            <person name="Hosoyama A."/>
            <person name="Uohara A."/>
            <person name="Ohji S."/>
            <person name="Ichikawa N."/>
        </authorList>
    </citation>
    <scope>NUCLEOTIDE SEQUENCE [LARGE SCALE GENOMIC DNA]</scope>
    <source>
        <strain evidence="3 4">NBRC 107627</strain>
    </source>
</reference>
<dbReference type="CDD" id="cd00085">
    <property type="entry name" value="HNHc"/>
    <property type="match status" value="1"/>
</dbReference>